<organism evidence="7 11">
    <name type="scientific">Wallemia mellicola</name>
    <dbReference type="NCBI Taxonomy" id="1708541"/>
    <lineage>
        <taxon>Eukaryota</taxon>
        <taxon>Fungi</taxon>
        <taxon>Dikarya</taxon>
        <taxon>Basidiomycota</taxon>
        <taxon>Wallemiomycotina</taxon>
        <taxon>Wallemiomycetes</taxon>
        <taxon>Wallemiales</taxon>
        <taxon>Wallemiaceae</taxon>
        <taxon>Wallemia</taxon>
    </lineage>
</organism>
<dbReference type="InterPro" id="IPR001623">
    <property type="entry name" value="DnaJ_domain"/>
</dbReference>
<name>A0A4T0PTH3_9BASI</name>
<evidence type="ECO:0000313" key="8">
    <source>
        <dbReference type="Proteomes" id="UP000305647"/>
    </source>
</evidence>
<sequence>MYIRINSFVVDQCHDEGSFTTSMITNFRFLSKQLHTSRSIYKTLAQSPYYNLILGDIALNHNYDINTLQLKKHFLNKQKLYHPDAQTGKSDEEAAHALQTSSLVNKAYETLLHPLSRAVYILELNGIEIGEADSVEDPDLLMEILDLREQLEEATSEDQVQSLRETNKEAINSTINDVSAAFQNENYEDAKNLTIKLRYLTNLDTAAKDWQPGAPVILQH</sequence>
<gene>
    <name evidence="7" type="ORF">E3Q01_01332</name>
    <name evidence="6" type="ORF">E3Q02_03912</name>
    <name evidence="5" type="ORF">E3Q10_01506</name>
    <name evidence="4" type="ORF">E3Q22_01650</name>
</gene>
<dbReference type="Pfam" id="PF07743">
    <property type="entry name" value="HSCB_C"/>
    <property type="match status" value="1"/>
</dbReference>
<keyword evidence="2" id="KW-0143">Chaperone</keyword>
<feature type="domain" description="Co-chaperone HscB C-terminal oligomerisation" evidence="3">
    <location>
        <begin position="136"/>
        <end position="207"/>
    </location>
</feature>
<dbReference type="Gene3D" id="1.10.287.110">
    <property type="entry name" value="DnaJ domain"/>
    <property type="match status" value="1"/>
</dbReference>
<dbReference type="NCBIfam" id="TIGR00714">
    <property type="entry name" value="hscB"/>
    <property type="match status" value="1"/>
</dbReference>
<protein>
    <submittedName>
        <fullName evidence="7">Co-chaperone Hsc20</fullName>
    </submittedName>
</protein>
<evidence type="ECO:0000313" key="7">
    <source>
        <dbReference type="EMBL" id="TIC67256.1"/>
    </source>
</evidence>
<accession>A0A4T0PTH3</accession>
<dbReference type="EMBL" id="SPRX01000012">
    <property type="protein sequence ID" value="TIC67256.1"/>
    <property type="molecule type" value="Genomic_DNA"/>
</dbReference>
<dbReference type="SUPFAM" id="SSF46565">
    <property type="entry name" value="Chaperone J-domain"/>
    <property type="match status" value="1"/>
</dbReference>
<evidence type="ECO:0000313" key="11">
    <source>
        <dbReference type="Proteomes" id="UP000310708"/>
    </source>
</evidence>
<dbReference type="PANTHER" id="PTHR14021">
    <property type="entry name" value="IRON-SULFUR CLUSTER CO-CHAPERONE PROTEIN HSCB"/>
    <property type="match status" value="1"/>
</dbReference>
<dbReference type="AlphaFoldDB" id="A0A4T0PTH3"/>
<dbReference type="InterPro" id="IPR036869">
    <property type="entry name" value="J_dom_sf"/>
</dbReference>
<evidence type="ECO:0000313" key="10">
    <source>
        <dbReference type="Proteomes" id="UP000310685"/>
    </source>
</evidence>
<evidence type="ECO:0000256" key="2">
    <source>
        <dbReference type="ARBA" id="ARBA00023186"/>
    </source>
</evidence>
<dbReference type="EMBL" id="SPRW01000061">
    <property type="protein sequence ID" value="TIC61468.1"/>
    <property type="molecule type" value="Genomic_DNA"/>
</dbReference>
<dbReference type="InterPro" id="IPR009073">
    <property type="entry name" value="HscB_oligo_C"/>
</dbReference>
<dbReference type="Gene3D" id="1.20.1280.20">
    <property type="entry name" value="HscB, C-terminal domain"/>
    <property type="match status" value="1"/>
</dbReference>
<evidence type="ECO:0000313" key="5">
    <source>
        <dbReference type="EMBL" id="TIC31699.1"/>
    </source>
</evidence>
<comment type="similarity">
    <text evidence="1">Belongs to the HscB family.</text>
</comment>
<dbReference type="SUPFAM" id="SSF47144">
    <property type="entry name" value="HSC20 (HSCB), C-terminal oligomerisation domain"/>
    <property type="match status" value="1"/>
</dbReference>
<dbReference type="CDD" id="cd06257">
    <property type="entry name" value="DnaJ"/>
    <property type="match status" value="1"/>
</dbReference>
<dbReference type="EMBL" id="SPRC01000013">
    <property type="protein sequence ID" value="TIB80860.1"/>
    <property type="molecule type" value="Genomic_DNA"/>
</dbReference>
<dbReference type="GO" id="GO:0044571">
    <property type="term" value="P:[2Fe-2S] cluster assembly"/>
    <property type="evidence" value="ECO:0007669"/>
    <property type="project" value="InterPro"/>
</dbReference>
<dbReference type="Proteomes" id="UP000310708">
    <property type="component" value="Unassembled WGS sequence"/>
</dbReference>
<dbReference type="EMBL" id="SPRO01000011">
    <property type="protein sequence ID" value="TIC31699.1"/>
    <property type="molecule type" value="Genomic_DNA"/>
</dbReference>
<comment type="caution">
    <text evidence="7">The sequence shown here is derived from an EMBL/GenBank/DDBJ whole genome shotgun (WGS) entry which is preliminary data.</text>
</comment>
<evidence type="ECO:0000259" key="3">
    <source>
        <dbReference type="Pfam" id="PF07743"/>
    </source>
</evidence>
<dbReference type="GO" id="GO:0051087">
    <property type="term" value="F:protein-folding chaperone binding"/>
    <property type="evidence" value="ECO:0007669"/>
    <property type="project" value="InterPro"/>
</dbReference>
<dbReference type="GO" id="GO:0051259">
    <property type="term" value="P:protein complex oligomerization"/>
    <property type="evidence" value="ECO:0007669"/>
    <property type="project" value="InterPro"/>
</dbReference>
<evidence type="ECO:0000256" key="1">
    <source>
        <dbReference type="ARBA" id="ARBA00010476"/>
    </source>
</evidence>
<dbReference type="Proteomes" id="UP000309601">
    <property type="component" value="Unassembled WGS sequence"/>
</dbReference>
<evidence type="ECO:0000313" key="6">
    <source>
        <dbReference type="EMBL" id="TIC61468.1"/>
    </source>
</evidence>
<dbReference type="GO" id="GO:0005739">
    <property type="term" value="C:mitochondrion"/>
    <property type="evidence" value="ECO:0007669"/>
    <property type="project" value="TreeGrafter"/>
</dbReference>
<dbReference type="InterPro" id="IPR036386">
    <property type="entry name" value="HscB_C_sf"/>
</dbReference>
<dbReference type="Proteomes" id="UP000305647">
    <property type="component" value="Unassembled WGS sequence"/>
</dbReference>
<dbReference type="PANTHER" id="PTHR14021:SF15">
    <property type="entry name" value="IRON-SULFUR CLUSTER CO-CHAPERONE PROTEIN HSCB"/>
    <property type="match status" value="1"/>
</dbReference>
<proteinExistence type="inferred from homology"/>
<reference evidence="8 9" key="1">
    <citation type="submission" date="2019-03" db="EMBL/GenBank/DDBJ databases">
        <title>Sequencing 25 genomes of Wallemia mellicola.</title>
        <authorList>
            <person name="Gostincar C."/>
        </authorList>
    </citation>
    <scope>NUCLEOTIDE SEQUENCE [LARGE SCALE GENOMIC DNA]</scope>
    <source>
        <strain evidence="6 9">EXF-1274</strain>
        <strain evidence="4 10">EXF-6152</strain>
        <strain evidence="7 11">EXF-757</strain>
        <strain evidence="5 8">EXF-8738</strain>
    </source>
</reference>
<dbReference type="Proteomes" id="UP000310685">
    <property type="component" value="Unassembled WGS sequence"/>
</dbReference>
<dbReference type="InterPro" id="IPR004640">
    <property type="entry name" value="HscB"/>
</dbReference>
<evidence type="ECO:0000313" key="9">
    <source>
        <dbReference type="Proteomes" id="UP000309601"/>
    </source>
</evidence>
<evidence type="ECO:0000313" key="4">
    <source>
        <dbReference type="EMBL" id="TIB80860.1"/>
    </source>
</evidence>
<dbReference type="GO" id="GO:0001671">
    <property type="term" value="F:ATPase activator activity"/>
    <property type="evidence" value="ECO:0007669"/>
    <property type="project" value="InterPro"/>
</dbReference>